<dbReference type="PROSITE" id="PS50206">
    <property type="entry name" value="RHODANESE_3"/>
    <property type="match status" value="1"/>
</dbReference>
<evidence type="ECO:0000256" key="1">
    <source>
        <dbReference type="SAM" id="Phobius"/>
    </source>
</evidence>
<organism evidence="3 4">
    <name type="scientific">Desulfovibrio legallii</name>
    <dbReference type="NCBI Taxonomy" id="571438"/>
    <lineage>
        <taxon>Bacteria</taxon>
        <taxon>Pseudomonadati</taxon>
        <taxon>Thermodesulfobacteriota</taxon>
        <taxon>Desulfovibrionia</taxon>
        <taxon>Desulfovibrionales</taxon>
        <taxon>Desulfovibrionaceae</taxon>
        <taxon>Desulfovibrio</taxon>
    </lineage>
</organism>
<dbReference type="CDD" id="cd00158">
    <property type="entry name" value="RHOD"/>
    <property type="match status" value="1"/>
</dbReference>
<dbReference type="PANTHER" id="PTHR45431">
    <property type="entry name" value="RHODANESE-LIKE DOMAIN-CONTAINING PROTEIN 15, CHLOROPLASTIC"/>
    <property type="match status" value="1"/>
</dbReference>
<evidence type="ECO:0000313" key="4">
    <source>
        <dbReference type="Proteomes" id="UP000199355"/>
    </source>
</evidence>
<dbReference type="RefSeq" id="WP_092152347.1">
    <property type="nucleotide sequence ID" value="NZ_FNBX01000001.1"/>
</dbReference>
<dbReference type="SUPFAM" id="SSF52821">
    <property type="entry name" value="Rhodanese/Cell cycle control phosphatase"/>
    <property type="match status" value="1"/>
</dbReference>
<dbReference type="InterPro" id="IPR021309">
    <property type="entry name" value="YgaP-like_TM"/>
</dbReference>
<protein>
    <submittedName>
        <fullName evidence="3">Rhodanese-related sulfurtransferase</fullName>
    </submittedName>
</protein>
<dbReference type="InterPro" id="IPR036873">
    <property type="entry name" value="Rhodanese-like_dom_sf"/>
</dbReference>
<keyword evidence="1" id="KW-1133">Transmembrane helix</keyword>
<sequence length="203" mass="21126">MAAERTISAKDLHTLDLQQMLIVDVRTPMEFAEKRLARPTAFAPVAELNPRDVALRSGALQDTPILTLCASGRRAQTAAAKFLEAGFTDVRVIEGGLAACQEAGLPTAGQGQPKTAEASPALDRQVRLAAGALSVIFILLGIFVHGVFFLGALFVGAGQVFSGLTNWCGLAMLLMRAPWNKKSACATGSCAIGGGKSPGASCQ</sequence>
<dbReference type="InterPro" id="IPR001763">
    <property type="entry name" value="Rhodanese-like_dom"/>
</dbReference>
<gene>
    <name evidence="3" type="ORF">SAMN05192586_10169</name>
</gene>
<feature type="transmembrane region" description="Helical" evidence="1">
    <location>
        <begin position="128"/>
        <end position="148"/>
    </location>
</feature>
<keyword evidence="4" id="KW-1185">Reference proteome</keyword>
<dbReference type="EMBL" id="FNBX01000001">
    <property type="protein sequence ID" value="SDF05133.1"/>
    <property type="molecule type" value="Genomic_DNA"/>
</dbReference>
<dbReference type="OrthoDB" id="9807812at2"/>
<keyword evidence="1" id="KW-0812">Transmembrane</keyword>
<dbReference type="Gene3D" id="3.40.250.10">
    <property type="entry name" value="Rhodanese-like domain"/>
    <property type="match status" value="1"/>
</dbReference>
<keyword evidence="1" id="KW-0472">Membrane</keyword>
<reference evidence="4" key="1">
    <citation type="submission" date="2016-10" db="EMBL/GenBank/DDBJ databases">
        <authorList>
            <person name="Varghese N."/>
            <person name="Submissions S."/>
        </authorList>
    </citation>
    <scope>NUCLEOTIDE SEQUENCE [LARGE SCALE GENOMIC DNA]</scope>
    <source>
        <strain evidence="4">KHC7</strain>
    </source>
</reference>
<dbReference type="InterPro" id="IPR052367">
    <property type="entry name" value="Thiosulfate_ST/Rhodanese-like"/>
</dbReference>
<dbReference type="Pfam" id="PF11127">
    <property type="entry name" value="YgaP-like_TM"/>
    <property type="match status" value="1"/>
</dbReference>
<dbReference type="AlphaFoldDB" id="A0A1G7HXQ4"/>
<dbReference type="PANTHER" id="PTHR45431:SF3">
    <property type="entry name" value="RHODANESE-LIKE DOMAIN-CONTAINING PROTEIN 15, CHLOROPLASTIC"/>
    <property type="match status" value="1"/>
</dbReference>
<keyword evidence="3" id="KW-0808">Transferase</keyword>
<proteinExistence type="predicted"/>
<dbReference type="Proteomes" id="UP000199355">
    <property type="component" value="Unassembled WGS sequence"/>
</dbReference>
<dbReference type="SMART" id="SM00450">
    <property type="entry name" value="RHOD"/>
    <property type="match status" value="1"/>
</dbReference>
<name>A0A1G7HXQ4_9BACT</name>
<accession>A0A1G7HXQ4</accession>
<evidence type="ECO:0000313" key="3">
    <source>
        <dbReference type="EMBL" id="SDF05133.1"/>
    </source>
</evidence>
<evidence type="ECO:0000259" key="2">
    <source>
        <dbReference type="PROSITE" id="PS50206"/>
    </source>
</evidence>
<dbReference type="GO" id="GO:0016740">
    <property type="term" value="F:transferase activity"/>
    <property type="evidence" value="ECO:0007669"/>
    <property type="project" value="UniProtKB-KW"/>
</dbReference>
<feature type="domain" description="Rhodanese" evidence="2">
    <location>
        <begin position="16"/>
        <end position="109"/>
    </location>
</feature>
<dbReference type="Gene3D" id="6.10.140.1340">
    <property type="match status" value="1"/>
</dbReference>
<dbReference type="Pfam" id="PF00581">
    <property type="entry name" value="Rhodanese"/>
    <property type="match status" value="1"/>
</dbReference>
<feature type="transmembrane region" description="Helical" evidence="1">
    <location>
        <begin position="154"/>
        <end position="174"/>
    </location>
</feature>
<dbReference type="STRING" id="571438.SAMN05192586_10169"/>